<dbReference type="PANTHER" id="PTHR38342:SF2">
    <property type="entry name" value="INNER MEMBRANE OR EXPORTED"/>
    <property type="match status" value="1"/>
</dbReference>
<keyword evidence="1" id="KW-0732">Signal</keyword>
<dbReference type="AlphaFoldDB" id="A0A5M6IC93"/>
<keyword evidence="4" id="KW-1185">Reference proteome</keyword>
<accession>A0A5M6IC93</accession>
<protein>
    <submittedName>
        <fullName evidence="3">DUF302 domain-containing protein</fullName>
    </submittedName>
</protein>
<dbReference type="Proteomes" id="UP000324065">
    <property type="component" value="Unassembled WGS sequence"/>
</dbReference>
<evidence type="ECO:0000259" key="2">
    <source>
        <dbReference type="Pfam" id="PF03625"/>
    </source>
</evidence>
<proteinExistence type="predicted"/>
<comment type="caution">
    <text evidence="3">The sequence shown here is derived from an EMBL/GenBank/DDBJ whole genome shotgun (WGS) entry which is preliminary data.</text>
</comment>
<evidence type="ECO:0000313" key="4">
    <source>
        <dbReference type="Proteomes" id="UP000324065"/>
    </source>
</evidence>
<feature type="domain" description="DUF302" evidence="2">
    <location>
        <begin position="69"/>
        <end position="131"/>
    </location>
</feature>
<reference evidence="3 4" key="1">
    <citation type="submission" date="2019-09" db="EMBL/GenBank/DDBJ databases">
        <title>Genome sequence of Roseospira marina, one of the more divergent members of the non-sulfur purple photosynthetic bacterial family, the Rhodospirillaceae.</title>
        <authorList>
            <person name="Meyer T."/>
            <person name="Kyndt J."/>
        </authorList>
    </citation>
    <scope>NUCLEOTIDE SEQUENCE [LARGE SCALE GENOMIC DNA]</scope>
    <source>
        <strain evidence="3 4">DSM 15113</strain>
    </source>
</reference>
<evidence type="ECO:0000256" key="1">
    <source>
        <dbReference type="SAM" id="SignalP"/>
    </source>
</evidence>
<organism evidence="3 4">
    <name type="scientific">Roseospira marina</name>
    <dbReference type="NCBI Taxonomy" id="140057"/>
    <lineage>
        <taxon>Bacteria</taxon>
        <taxon>Pseudomonadati</taxon>
        <taxon>Pseudomonadota</taxon>
        <taxon>Alphaproteobacteria</taxon>
        <taxon>Rhodospirillales</taxon>
        <taxon>Rhodospirillaceae</taxon>
        <taxon>Roseospira</taxon>
    </lineage>
</organism>
<gene>
    <name evidence="3" type="ORF">F1188_10125</name>
</gene>
<feature type="signal peptide" evidence="1">
    <location>
        <begin position="1"/>
        <end position="33"/>
    </location>
</feature>
<name>A0A5M6IC93_9PROT</name>
<dbReference type="EMBL" id="VWPJ01000008">
    <property type="protein sequence ID" value="KAA5605587.1"/>
    <property type="molecule type" value="Genomic_DNA"/>
</dbReference>
<dbReference type="InterPro" id="IPR005180">
    <property type="entry name" value="DUF302"/>
</dbReference>
<dbReference type="SUPFAM" id="SSF103247">
    <property type="entry name" value="TT1751-like"/>
    <property type="match status" value="1"/>
</dbReference>
<sequence length="165" mass="17254">MRSPRSSRSLAAWTVAALVLLVALTVGPGAARAAEDGLVRLKSPYSVDETIARLKTAVEAKGVTVFADIPHTANAAALDLEMPPSHLLIFGSPRIGAPLMTAAPPIGIDLPIKALAWQDADGQVWLGYNDPAYLADRHGLDPSLPPFQGMAKALIGFTAHAVATE</sequence>
<dbReference type="PANTHER" id="PTHR38342">
    <property type="entry name" value="SLR5037 PROTEIN"/>
    <property type="match status" value="1"/>
</dbReference>
<dbReference type="Pfam" id="PF03625">
    <property type="entry name" value="DUF302"/>
    <property type="match status" value="1"/>
</dbReference>
<feature type="chain" id="PRO_5024325010" evidence="1">
    <location>
        <begin position="34"/>
        <end position="165"/>
    </location>
</feature>
<dbReference type="InterPro" id="IPR035923">
    <property type="entry name" value="TT1751-like_sf"/>
</dbReference>
<evidence type="ECO:0000313" key="3">
    <source>
        <dbReference type="EMBL" id="KAA5605587.1"/>
    </source>
</evidence>
<dbReference type="CDD" id="cd14797">
    <property type="entry name" value="DUF302"/>
    <property type="match status" value="1"/>
</dbReference>
<dbReference type="Gene3D" id="3.30.310.70">
    <property type="entry name" value="TT1751-like domain"/>
    <property type="match status" value="1"/>
</dbReference>
<dbReference type="RefSeq" id="WP_150062298.1">
    <property type="nucleotide sequence ID" value="NZ_JACHII010000002.1"/>
</dbReference>
<dbReference type="OrthoDB" id="9799367at2"/>